<dbReference type="CDD" id="cd00064">
    <property type="entry name" value="FU"/>
    <property type="match status" value="1"/>
</dbReference>
<dbReference type="SMART" id="SM00261">
    <property type="entry name" value="FU"/>
    <property type="match status" value="12"/>
</dbReference>
<feature type="transmembrane region" description="Helical" evidence="4">
    <location>
        <begin position="2096"/>
        <end position="2113"/>
    </location>
</feature>
<accession>A0A8S1NE25</accession>
<protein>
    <recommendedName>
        <fullName evidence="6">EGF-like domain-containing protein</fullName>
    </recommendedName>
</protein>
<feature type="chain" id="PRO_5035907915" description="EGF-like domain-containing protein" evidence="5">
    <location>
        <begin position="16"/>
        <end position="2173"/>
    </location>
</feature>
<proteinExistence type="predicted"/>
<dbReference type="OrthoDB" id="290842at2759"/>
<evidence type="ECO:0000256" key="3">
    <source>
        <dbReference type="ARBA" id="ARBA00023157"/>
    </source>
</evidence>
<keyword evidence="4" id="KW-0812">Transmembrane</keyword>
<sequence>MYFLVFLILIQKIITQWLVKDQAMISNVIYEQVTAGNAFEKTEGFVKTSNTLMTANFINCQTPLTSYITLDKNNPGIENYKDKQVSYGSVLSFDLYFHGTWNAQSITINLGSFSHSISYIQPSTYHLDTQFCDNTPYEIQSHYIFFQQSYSGKFSYSSSNLLDGKVSLRNIFITRLQCYPSCMQCSGPEFNECSMCFYGIPLNNICPTCPNGQYYVKYLGCRNVCNFDSKLFKNQFCEGYPITYFLQSKLDLHPQQIEQVRWSINYDKKNIDPTIRLDFHVNNILCFGIFKYNSGIQRFVNEINPNIGTQLIGLRIEIILFNSLTTNSGINIQINNTYYGSLYKISTQIETHNMFVFDQTFMGCSLPYTNCYLYELHMFVDIPSNPFLFSIFGNFTDNNAGWGLVSFAVTSGYCPDNCLECEISFQCKTCMQNFKKYRDGRCNIHCNLAFQRSNDTHCIDFDDETSYSKYLIQEYIDFANDPTQEYKYILISQSPLNGKNFLKGDNIMYSYWKTYRIFGGPYVWAQAKFQREHQILNPHHSITIGFEVLFGPTFPLTGSFIYTIQSNPSVNLNLQTTGIYANDDGTKTKRVYEKINHNSGTLIIYWECYGSDNEPVSSYCGFFNYYIAVHYCQPFCTQCTNENTCTQWNSTYYSNIVKFSQSECFNNQYHDKNQWTCLNCPNQCMTCTSLIDCQICQNTYTLTKQGCVCKQNQYEDSIQCYDCPVLCKQCLSATYCIECFLSDFRELVQGECTCMEGYYEVIGSTICLQCHQFCKECSGSTNNNCYSCSDIVGIDKQGNTCQCPLTTFYSEQSNSCMSCHNTCLTCFNESINGCLTCDISLNRNLIGLNCQCSSGYYEDSGTCESCPDNEDSSFTQCYVLCLNNQMIWHKPGCTSCDDGFILVNKGCQPFCGDQKLVGNEQCDDGNNELDDKCFNCRFQCPKNCLDCNQYTSLPCPDLCGDGIVTGLEECEDGNIIQFDGCYNCKYQCQESCTKCLKGVCYECAGGWYIDPLIWRCKERCGDRLVVGQEQCDDANQADHDGCKECRYFCRNGCSSCNFDTNICLACQYPGFVPNQYYCQNVCGDGLVVSDPFFIEVCDDIGCKSDCKSCKQGYVLVNSICEPICGDSLVVEKEMCEDIFTLPYRCQHCQTKCQLSCLLCDTTGKGCLICNIGYENIDNLCYSICGDQIVTNDEDCDDGNLIIGDGCHFCQYSCLHSCQDCIKGKCLNCMDGYSLILSTCQLDCDDGITIWEEQCDYIILTNNDGCYKCLQCSDYCQDCQNGICISCQTNYELDILYHTCKPIHTTNKNIEPYCVQFKENQCLEQREALMNFLQYSDFLMNTCFEHCKNCLLNKCIECQQGYYGSICLPKCGDNIVVLEEECDCIRGKMISECFNCKLICPNFCQLCVFGQCQQCQYGFYLDVLSNTCQSICGDNIQSLNELCDDGNDQDYDGCSSCQYQCELECLDCQFGKCTLCFEPFLLVQSKVKCEPIQSCEAQFGYYYESFTNSCISLCGDGIVSGDEDCDDINDTPYDGCYQCKFQCSKLCELCDNGICLIEACPLGTIPMKNSCCGDFIVNGDEECDDGNLIDFDGCSQCFFQCDQFCNTCDQGNCIQCIEGFTLDKNKCFLNEYQQIQYLETEKKQQSNSLNFDQICRNDECVYSLRPQMKLTFLNQTFSKQYVEISFDQEVQLDGSHIIDQLQIFEILIENLDDQFYNLQLQSIVSITSDLQYVQYIIEIDIQLEIQEKPTLSVSLMKTVINSNNQTVFKPSQAIHLNLPKIMSEKIKQQAITISSTNKAFMITAISISVISLLFGEASLFIETLSTLQYQSYLKFINLDYPENLYMYFQTSEMLSLSSYLDNLQIDYLLGIITRKPESQIKIDGKFAFYNVDCDLISNLVPQFFQLVIILTIVLNSKKLYILYQNFFSTMLSNYILQNTQSSTQYLLHFILNVGKQFKKFLKFRYQLTLIQILPLFSLNAWDLLFKILLQIHFNDLSNARYKFQYICGLSILTSYLIILLKSYNSSIPKQEINDVYYRQNRYLITDIVRTFQFHIVLVFFQNDPITQTFLIAINSILQCIFIFKYQQVNRLDKFTNISNEAAVALFSLTTYIYYKENLYSYQTILQAGFFHMGILMISLSLVFLKQIWRKTQKIISQLVKRQKKEKPINHEIFL</sequence>
<feature type="domain" description="EGF-like" evidence="6">
    <location>
        <begin position="413"/>
        <end position="443"/>
    </location>
</feature>
<dbReference type="InterPro" id="IPR000742">
    <property type="entry name" value="EGF"/>
</dbReference>
<evidence type="ECO:0000256" key="4">
    <source>
        <dbReference type="SAM" id="Phobius"/>
    </source>
</evidence>
<evidence type="ECO:0000259" key="6">
    <source>
        <dbReference type="SMART" id="SM00181"/>
    </source>
</evidence>
<keyword evidence="3" id="KW-1015">Disulfide bond</keyword>
<feature type="domain" description="EGF-like" evidence="6">
    <location>
        <begin position="1096"/>
        <end position="1121"/>
    </location>
</feature>
<feature type="domain" description="EGF-like" evidence="6">
    <location>
        <begin position="1341"/>
        <end position="1367"/>
    </location>
</feature>
<dbReference type="NCBIfam" id="TIGR02232">
    <property type="entry name" value="myxo_disulf_rpt"/>
    <property type="match status" value="3"/>
</dbReference>
<name>A0A8S1NE25_9CILI</name>
<evidence type="ECO:0000256" key="2">
    <source>
        <dbReference type="ARBA" id="ARBA00022737"/>
    </source>
</evidence>
<dbReference type="InterPro" id="IPR006212">
    <property type="entry name" value="Furin_repeat"/>
</dbReference>
<dbReference type="EMBL" id="CAJJDN010000056">
    <property type="protein sequence ID" value="CAD8090860.1"/>
    <property type="molecule type" value="Genomic_DNA"/>
</dbReference>
<organism evidence="7 8">
    <name type="scientific">Paramecium sonneborni</name>
    <dbReference type="NCBI Taxonomy" id="65129"/>
    <lineage>
        <taxon>Eukaryota</taxon>
        <taxon>Sar</taxon>
        <taxon>Alveolata</taxon>
        <taxon>Ciliophora</taxon>
        <taxon>Intramacronucleata</taxon>
        <taxon>Oligohymenophorea</taxon>
        <taxon>Peniculida</taxon>
        <taxon>Parameciidae</taxon>
        <taxon>Paramecium</taxon>
    </lineage>
</organism>
<dbReference type="PANTHER" id="PTHR38934:SF6">
    <property type="entry name" value="CHROMOSOME UNDETERMINED SCAFFOLD_176, WHOLE GENOME SHOTGUN SEQUENCE"/>
    <property type="match status" value="1"/>
</dbReference>
<dbReference type="InterPro" id="IPR011936">
    <property type="entry name" value="Myxo_disulph_rpt"/>
</dbReference>
<feature type="transmembrane region" description="Helical" evidence="4">
    <location>
        <begin position="1798"/>
        <end position="1820"/>
    </location>
</feature>
<evidence type="ECO:0000256" key="5">
    <source>
        <dbReference type="SAM" id="SignalP"/>
    </source>
</evidence>
<keyword evidence="1 5" id="KW-0732">Signal</keyword>
<reference evidence="7" key="1">
    <citation type="submission" date="2021-01" db="EMBL/GenBank/DDBJ databases">
        <authorList>
            <consortium name="Genoscope - CEA"/>
            <person name="William W."/>
        </authorList>
    </citation>
    <scope>NUCLEOTIDE SEQUENCE</scope>
</reference>
<feature type="domain" description="EGF-like" evidence="6">
    <location>
        <begin position="876"/>
        <end position="908"/>
    </location>
</feature>
<feature type="domain" description="EGF-like" evidence="6">
    <location>
        <begin position="729"/>
        <end position="768"/>
    </location>
</feature>
<feature type="transmembrane region" description="Helical" evidence="4">
    <location>
        <begin position="2065"/>
        <end position="2084"/>
    </location>
</feature>
<feature type="domain" description="EGF-like" evidence="6">
    <location>
        <begin position="1391"/>
        <end position="1428"/>
    </location>
</feature>
<feature type="transmembrane region" description="Helical" evidence="4">
    <location>
        <begin position="2119"/>
        <end position="2143"/>
    </location>
</feature>
<comment type="caution">
    <text evidence="7">The sequence shown here is derived from an EMBL/GenBank/DDBJ whole genome shotgun (WGS) entry which is preliminary data.</text>
</comment>
<feature type="domain" description="EGF-like" evidence="6">
    <location>
        <begin position="1270"/>
        <end position="1300"/>
    </location>
</feature>
<feature type="transmembrane region" description="Helical" evidence="4">
    <location>
        <begin position="1966"/>
        <end position="1990"/>
    </location>
</feature>
<keyword evidence="2" id="KW-0677">Repeat</keyword>
<evidence type="ECO:0000313" key="7">
    <source>
        <dbReference type="EMBL" id="CAD8090860.1"/>
    </source>
</evidence>
<dbReference type="SMART" id="SM00181">
    <property type="entry name" value="EGF"/>
    <property type="match status" value="10"/>
</dbReference>
<feature type="transmembrane region" description="Helical" evidence="4">
    <location>
        <begin position="2002"/>
        <end position="2019"/>
    </location>
</feature>
<feature type="domain" description="EGF-like" evidence="6">
    <location>
        <begin position="983"/>
        <end position="1017"/>
    </location>
</feature>
<keyword evidence="4" id="KW-0472">Membrane</keyword>
<evidence type="ECO:0000256" key="1">
    <source>
        <dbReference type="ARBA" id="ARBA00022729"/>
    </source>
</evidence>
<dbReference type="PANTHER" id="PTHR38934">
    <property type="entry name" value="HYPHALLY REGULATED CELL WALL PROTEIN 1"/>
    <property type="match status" value="1"/>
</dbReference>
<feature type="domain" description="EGF-like" evidence="6">
    <location>
        <begin position="1208"/>
        <end position="1240"/>
    </location>
</feature>
<dbReference type="Pfam" id="PF13948">
    <property type="entry name" value="DUF4215"/>
    <property type="match status" value="9"/>
</dbReference>
<feature type="domain" description="EGF-like" evidence="6">
    <location>
        <begin position="818"/>
        <end position="864"/>
    </location>
</feature>
<dbReference type="Proteomes" id="UP000692954">
    <property type="component" value="Unassembled WGS sequence"/>
</dbReference>
<evidence type="ECO:0000313" key="8">
    <source>
        <dbReference type="Proteomes" id="UP000692954"/>
    </source>
</evidence>
<gene>
    <name evidence="7" type="ORF">PSON_ATCC_30995.1.T0560238</name>
</gene>
<keyword evidence="4" id="KW-1133">Transmembrane helix</keyword>
<keyword evidence="8" id="KW-1185">Reference proteome</keyword>
<feature type="signal peptide" evidence="5">
    <location>
        <begin position="1"/>
        <end position="15"/>
    </location>
</feature>